<evidence type="ECO:0000256" key="9">
    <source>
        <dbReference type="RuleBase" id="RU368022"/>
    </source>
</evidence>
<comment type="similarity">
    <text evidence="2 9">Belongs to the EAF6 family.</text>
</comment>
<evidence type="ECO:0000313" key="11">
    <source>
        <dbReference type="Proteomes" id="UP000094336"/>
    </source>
</evidence>
<comment type="function">
    <text evidence="9">Component of the NuA4 histone acetyltransferase complex which is involved in transcriptional activation of selected genes principally by acetylation of nucleosomal histone H4 and H2A. The NuA4 complex is also involved in DNA repair.</text>
</comment>
<keyword evidence="8 9" id="KW-0539">Nucleus</keyword>
<dbReference type="STRING" id="984486.A0A1E3QKV1"/>
<comment type="subunit">
    <text evidence="9">Component of the NuA4 histone acetyltransferase complex.</text>
</comment>
<keyword evidence="7 9" id="KW-0804">Transcription</keyword>
<dbReference type="GeneID" id="30147487"/>
<evidence type="ECO:0000256" key="3">
    <source>
        <dbReference type="ARBA" id="ARBA00018504"/>
    </source>
</evidence>
<dbReference type="InterPro" id="IPR015418">
    <property type="entry name" value="Eaf6"/>
</dbReference>
<gene>
    <name evidence="10" type="ORF">BABINDRAFT_162952</name>
</gene>
<reference evidence="11" key="1">
    <citation type="submission" date="2016-05" db="EMBL/GenBank/DDBJ databases">
        <title>Comparative genomics of biotechnologically important yeasts.</title>
        <authorList>
            <consortium name="DOE Joint Genome Institute"/>
            <person name="Riley R."/>
            <person name="Haridas S."/>
            <person name="Wolfe K.H."/>
            <person name="Lopes M.R."/>
            <person name="Hittinger C.T."/>
            <person name="Goker M."/>
            <person name="Salamov A."/>
            <person name="Wisecaver J."/>
            <person name="Long T.M."/>
            <person name="Aerts A.L."/>
            <person name="Barry K."/>
            <person name="Choi C."/>
            <person name="Clum A."/>
            <person name="Coughlan A.Y."/>
            <person name="Deshpande S."/>
            <person name="Douglass A.P."/>
            <person name="Hanson S.J."/>
            <person name="Klenk H.-P."/>
            <person name="Labutti K."/>
            <person name="Lapidus A."/>
            <person name="Lindquist E."/>
            <person name="Lipzen A."/>
            <person name="Meier-Kolthoff J.P."/>
            <person name="Ohm R.A."/>
            <person name="Otillar R.P."/>
            <person name="Pangilinan J."/>
            <person name="Peng Y."/>
            <person name="Rokas A."/>
            <person name="Rosa C.A."/>
            <person name="Scheuner C."/>
            <person name="Sibirny A.A."/>
            <person name="Slot J.C."/>
            <person name="Stielow J.B."/>
            <person name="Sun H."/>
            <person name="Kurtzman C.P."/>
            <person name="Blackwell M."/>
            <person name="Grigoriev I.V."/>
            <person name="Jeffries T.W."/>
        </authorList>
    </citation>
    <scope>NUCLEOTIDE SEQUENCE [LARGE SCALE GENOMIC DNA]</scope>
    <source>
        <strain evidence="11">NRRL Y-12698</strain>
    </source>
</reference>
<proteinExistence type="inferred from homology"/>
<dbReference type="GO" id="GO:0006325">
    <property type="term" value="P:chromatin organization"/>
    <property type="evidence" value="ECO:0007669"/>
    <property type="project" value="UniProtKB-KW"/>
</dbReference>
<keyword evidence="5 9" id="KW-0805">Transcription regulation</keyword>
<evidence type="ECO:0000256" key="6">
    <source>
        <dbReference type="ARBA" id="ARBA00023054"/>
    </source>
</evidence>
<keyword evidence="9" id="KW-0234">DNA repair</keyword>
<accession>A0A1E3QKV1</accession>
<protein>
    <recommendedName>
        <fullName evidence="3 9">Chromatin modification-related protein EAF6</fullName>
    </recommendedName>
</protein>
<evidence type="ECO:0000256" key="8">
    <source>
        <dbReference type="ARBA" id="ARBA00023242"/>
    </source>
</evidence>
<keyword evidence="4 9" id="KW-0156">Chromatin regulator</keyword>
<evidence type="ECO:0000256" key="5">
    <source>
        <dbReference type="ARBA" id="ARBA00023015"/>
    </source>
</evidence>
<dbReference type="Proteomes" id="UP000094336">
    <property type="component" value="Unassembled WGS sequence"/>
</dbReference>
<dbReference type="RefSeq" id="XP_018983633.1">
    <property type="nucleotide sequence ID" value="XM_019129634.1"/>
</dbReference>
<dbReference type="Pfam" id="PF09340">
    <property type="entry name" value="NuA4"/>
    <property type="match status" value="1"/>
</dbReference>
<evidence type="ECO:0000256" key="4">
    <source>
        <dbReference type="ARBA" id="ARBA00022853"/>
    </source>
</evidence>
<keyword evidence="11" id="KW-1185">Reference proteome</keyword>
<dbReference type="GO" id="GO:0006281">
    <property type="term" value="P:DNA repair"/>
    <property type="evidence" value="ECO:0007669"/>
    <property type="project" value="UniProtKB-UniRule"/>
</dbReference>
<dbReference type="EMBL" id="KV454436">
    <property type="protein sequence ID" value="ODQ78305.1"/>
    <property type="molecule type" value="Genomic_DNA"/>
</dbReference>
<keyword evidence="9" id="KW-0227">DNA damage</keyword>
<dbReference type="AlphaFoldDB" id="A0A1E3QKV1"/>
<dbReference type="GO" id="GO:0005634">
    <property type="term" value="C:nucleus"/>
    <property type="evidence" value="ECO:0007669"/>
    <property type="project" value="UniProtKB-SubCell"/>
</dbReference>
<comment type="subcellular location">
    <subcellularLocation>
        <location evidence="1 9">Nucleus</location>
    </subcellularLocation>
</comment>
<evidence type="ECO:0000256" key="2">
    <source>
        <dbReference type="ARBA" id="ARBA00010916"/>
    </source>
</evidence>
<dbReference type="PANTHER" id="PTHR13476">
    <property type="entry name" value="CHROMATIN MODIFICATION-RELATED PROTEIN MEAF6"/>
    <property type="match status" value="1"/>
</dbReference>
<keyword evidence="6" id="KW-0175">Coiled coil</keyword>
<evidence type="ECO:0000256" key="1">
    <source>
        <dbReference type="ARBA" id="ARBA00004123"/>
    </source>
</evidence>
<dbReference type="OrthoDB" id="440324at2759"/>
<name>A0A1E3QKV1_9ASCO</name>
<evidence type="ECO:0000256" key="7">
    <source>
        <dbReference type="ARBA" id="ARBA00023163"/>
    </source>
</evidence>
<organism evidence="10 11">
    <name type="scientific">Babjeviella inositovora NRRL Y-12698</name>
    <dbReference type="NCBI Taxonomy" id="984486"/>
    <lineage>
        <taxon>Eukaryota</taxon>
        <taxon>Fungi</taxon>
        <taxon>Dikarya</taxon>
        <taxon>Ascomycota</taxon>
        <taxon>Saccharomycotina</taxon>
        <taxon>Pichiomycetes</taxon>
        <taxon>Serinales incertae sedis</taxon>
        <taxon>Babjeviella</taxon>
    </lineage>
</organism>
<sequence>MPETKPQLPEYEKLKQKLHDTILKKHEIDKELAQFEEEIYTKESEYFSECLYGNIIKGFENFHKSNPANVSTFKRKFQFTDDDRIFSLSSASYIKHLKKTNGSAAVASLGLPANIGKMVDDDDLIDEIDSVTGTPSSNGRKRKKED</sequence>
<evidence type="ECO:0000313" key="10">
    <source>
        <dbReference type="EMBL" id="ODQ78305.1"/>
    </source>
</evidence>
<dbReference type="GO" id="GO:0035267">
    <property type="term" value="C:NuA4 histone acetyltransferase complex"/>
    <property type="evidence" value="ECO:0007669"/>
    <property type="project" value="UniProtKB-UniRule"/>
</dbReference>